<dbReference type="AlphaFoldDB" id="Q1PK82"/>
<dbReference type="SUPFAM" id="SSF52402">
    <property type="entry name" value="Adenine nucleotide alpha hydrolases-like"/>
    <property type="match status" value="1"/>
</dbReference>
<reference evidence="2" key="2">
    <citation type="submission" date="2006-04" db="EMBL/GenBank/DDBJ databases">
        <title>Sequencing of the draft fosmids and assembly of Prochlorococcus marinus environmental genome fragment.</title>
        <authorList>
            <consortium name="US DOE Joint Genome Institute (JGI)"/>
            <person name="Copeland A."/>
            <person name="Lucas S."/>
            <person name="Lapidus A."/>
            <person name="Barry K."/>
            <person name="Detter J.C."/>
            <person name="Glavina T."/>
            <person name="Hammon N."/>
            <person name="Israni S."/>
            <person name="Richardson P."/>
        </authorList>
    </citation>
    <scope>NUCLEOTIDE SEQUENCE</scope>
</reference>
<accession>Q1PK82</accession>
<dbReference type="Gene3D" id="3.40.50.620">
    <property type="entry name" value="HUPs"/>
    <property type="match status" value="1"/>
</dbReference>
<dbReference type="GO" id="GO:0016783">
    <property type="term" value="F:sulfurtransferase activity"/>
    <property type="evidence" value="ECO:0007669"/>
    <property type="project" value="InterPro"/>
</dbReference>
<evidence type="ECO:0000313" key="2">
    <source>
        <dbReference type="EMBL" id="ABE11153.1"/>
    </source>
</evidence>
<dbReference type="PIRSF" id="PIRSF006661">
    <property type="entry name" value="PP-lp_UCP006661"/>
    <property type="match status" value="1"/>
</dbReference>
<reference evidence="2" key="1">
    <citation type="journal article" date="2006" name="Science">
        <title>Genomic islands and the ecology and evolution of Prochlorococcus.</title>
        <authorList>
            <person name="Coleman M.L."/>
            <person name="Sullivan M.B."/>
            <person name="Martiny A.C."/>
            <person name="Steglich C."/>
            <person name="Barry K."/>
            <person name="Delong E.F."/>
            <person name="Chisholm S.W."/>
        </authorList>
    </citation>
    <scope>NUCLEOTIDE SEQUENCE</scope>
</reference>
<dbReference type="PANTHER" id="PTHR43169">
    <property type="entry name" value="EXSB FAMILY PROTEIN"/>
    <property type="match status" value="1"/>
</dbReference>
<dbReference type="InterPro" id="IPR052188">
    <property type="entry name" value="Ni-pincer_cofactor_biosynth"/>
</dbReference>
<name>Q1PK82_PROMR</name>
<organism evidence="2">
    <name type="scientific">uncultured Prochlorococcus marinus clone HF10-11H11</name>
    <dbReference type="NCBI Taxonomy" id="379375"/>
    <lineage>
        <taxon>Bacteria</taxon>
        <taxon>Bacillati</taxon>
        <taxon>Cyanobacteriota</taxon>
        <taxon>Cyanophyceae</taxon>
        <taxon>Synechococcales</taxon>
        <taxon>Prochlorococcaceae</taxon>
        <taxon>Prochlorococcus</taxon>
    </lineage>
</organism>
<gene>
    <name evidence="2" type="ORF">HF10-11H11_0027</name>
</gene>
<dbReference type="PANTHER" id="PTHR43169:SF2">
    <property type="entry name" value="NAD_GMP SYNTHASE DOMAIN-CONTAINING PROTEIN"/>
    <property type="match status" value="1"/>
</dbReference>
<proteinExistence type="predicted"/>
<dbReference type="CDD" id="cd01990">
    <property type="entry name" value="LarE-like"/>
    <property type="match status" value="1"/>
</dbReference>
<dbReference type="NCBIfam" id="TIGR00268">
    <property type="entry name" value="ATP-dependent sacrificial sulfur transferase LarE"/>
    <property type="match status" value="1"/>
</dbReference>
<dbReference type="InterPro" id="IPR014729">
    <property type="entry name" value="Rossmann-like_a/b/a_fold"/>
</dbReference>
<protein>
    <submittedName>
        <fullName evidence="2">Uncharacterized protein</fullName>
    </submittedName>
</protein>
<dbReference type="InterPro" id="IPR005232">
    <property type="entry name" value="LarE"/>
</dbReference>
<feature type="active site" description="Nucleophile and sulfur donor" evidence="1">
    <location>
        <position position="195"/>
    </location>
</feature>
<evidence type="ECO:0000256" key="1">
    <source>
        <dbReference type="PIRSR" id="PIRSR006661-1"/>
    </source>
</evidence>
<sequence length="285" mass="32389">MIGNLNFKVISMFNQLEILSDEQSEKLYTIRRYIKNLDSVCIAYSGGVDSTLIASLAFEQLGSKAIAITGISPALANTLREEARRQAKWIGVKHLEIKTSELDQSSYSENPKDRCFACKKELHKHTTYLSKKLNYKIVLDGVNLDDLKDYRPGIQASKQAGVISPLAKFKFSKKDIRDISRALGFPWWDKPAQPCLSSRFPYGHEITSERLKMVEKAEEYLKECGLSEVRVRCQGSTARIEIPQDELKHFFNKYNISELVQYFSNLGFNCTSLDLEGLVSGKLNR</sequence>
<dbReference type="EMBL" id="DQ366723">
    <property type="protein sequence ID" value="ABE11153.1"/>
    <property type="molecule type" value="Genomic_DNA"/>
</dbReference>